<dbReference type="Proteomes" id="UP000499080">
    <property type="component" value="Unassembled WGS sequence"/>
</dbReference>
<dbReference type="AlphaFoldDB" id="A0A4Y2K337"/>
<reference evidence="1 2" key="1">
    <citation type="journal article" date="2019" name="Sci. Rep.">
        <title>Orb-weaving spider Araneus ventricosus genome elucidates the spidroin gene catalogue.</title>
        <authorList>
            <person name="Kono N."/>
            <person name="Nakamura H."/>
            <person name="Ohtoshi R."/>
            <person name="Moran D.A.P."/>
            <person name="Shinohara A."/>
            <person name="Yoshida Y."/>
            <person name="Fujiwara M."/>
            <person name="Mori M."/>
            <person name="Tomita M."/>
            <person name="Arakawa K."/>
        </authorList>
    </citation>
    <scope>NUCLEOTIDE SEQUENCE [LARGE SCALE GENOMIC DNA]</scope>
</reference>
<gene>
    <name evidence="1" type="ORF">AVEN_5122_1</name>
</gene>
<name>A0A4Y2K337_ARAVE</name>
<proteinExistence type="predicted"/>
<evidence type="ECO:0000313" key="2">
    <source>
        <dbReference type="Proteomes" id="UP000499080"/>
    </source>
</evidence>
<sequence length="98" mass="11062">MLVLPSLRPTESLKSIWQFGPGWVVCITPWGDVWPPPTYDSECNRLTHLTFSEIGFRNQPLGHRSLRLYKKAGPTLTQLISKAVGSTIRLHQPPPKTI</sequence>
<keyword evidence="2" id="KW-1185">Reference proteome</keyword>
<organism evidence="1 2">
    <name type="scientific">Araneus ventricosus</name>
    <name type="common">Orbweaver spider</name>
    <name type="synonym">Epeira ventricosa</name>
    <dbReference type="NCBI Taxonomy" id="182803"/>
    <lineage>
        <taxon>Eukaryota</taxon>
        <taxon>Metazoa</taxon>
        <taxon>Ecdysozoa</taxon>
        <taxon>Arthropoda</taxon>
        <taxon>Chelicerata</taxon>
        <taxon>Arachnida</taxon>
        <taxon>Araneae</taxon>
        <taxon>Araneomorphae</taxon>
        <taxon>Entelegynae</taxon>
        <taxon>Araneoidea</taxon>
        <taxon>Araneidae</taxon>
        <taxon>Araneus</taxon>
    </lineage>
</organism>
<dbReference type="EMBL" id="BGPR01004090">
    <property type="protein sequence ID" value="GBM95782.1"/>
    <property type="molecule type" value="Genomic_DNA"/>
</dbReference>
<comment type="caution">
    <text evidence="1">The sequence shown here is derived from an EMBL/GenBank/DDBJ whole genome shotgun (WGS) entry which is preliminary data.</text>
</comment>
<evidence type="ECO:0000313" key="1">
    <source>
        <dbReference type="EMBL" id="GBM95782.1"/>
    </source>
</evidence>
<protein>
    <submittedName>
        <fullName evidence="1">Uncharacterized protein</fullName>
    </submittedName>
</protein>
<accession>A0A4Y2K337</accession>